<dbReference type="PANTHER" id="PTHR34580">
    <property type="match status" value="1"/>
</dbReference>
<evidence type="ECO:0000259" key="1">
    <source>
        <dbReference type="Pfam" id="PF08279"/>
    </source>
</evidence>
<name>A0A7Y6QCW7_9HYPH</name>
<dbReference type="PANTHER" id="PTHR34580:SF3">
    <property type="entry name" value="PROTEIN PAFB"/>
    <property type="match status" value="1"/>
</dbReference>
<comment type="caution">
    <text evidence="3">The sequence shown here is derived from an EMBL/GenBank/DDBJ whole genome shotgun (WGS) entry which is preliminary data.</text>
</comment>
<dbReference type="SUPFAM" id="SSF46785">
    <property type="entry name" value="Winged helix' DNA-binding domain"/>
    <property type="match status" value="1"/>
</dbReference>
<keyword evidence="4" id="KW-1185">Reference proteome</keyword>
<proteinExistence type="predicted"/>
<dbReference type="PROSITE" id="PS52050">
    <property type="entry name" value="WYL"/>
    <property type="match status" value="1"/>
</dbReference>
<dbReference type="RefSeq" id="WP_176356647.1">
    <property type="nucleotide sequence ID" value="NZ_JABWDU010000017.1"/>
</dbReference>
<dbReference type="Pfam" id="PF13280">
    <property type="entry name" value="WYL"/>
    <property type="match status" value="1"/>
</dbReference>
<evidence type="ECO:0000259" key="2">
    <source>
        <dbReference type="Pfam" id="PF13280"/>
    </source>
</evidence>
<dbReference type="InterPro" id="IPR051534">
    <property type="entry name" value="CBASS_pafABC_assoc_protein"/>
</dbReference>
<dbReference type="Proteomes" id="UP000520198">
    <property type="component" value="Unassembled WGS sequence"/>
</dbReference>
<sequence>MRRTSRLFELVQALRGAQRPRTASRLAEQLEVCKRTIYRDVVSLQAMGVPIRGEAGVGYMIEPGFDLPPLMFTIDEVEALIVALCLLQRTGDVGLNVAAATILEKIKDVIPKAVCGPLVTDSLYATPHGPSPVKGVDVSTVRQAIREERKLFLNYSDAAGEVTSRLIMPIALAYDVEAHMIVAWCELRSAFRRFRTDRVQSCSLANERFQGKGDALRRLWQTHIGIRNGDWTTVGMH</sequence>
<reference evidence="3 4" key="1">
    <citation type="submission" date="2020-06" db="EMBL/GenBank/DDBJ databases">
        <authorList>
            <person name="Grouzdev D.S."/>
        </authorList>
    </citation>
    <scope>NUCLEOTIDE SEQUENCE [LARGE SCALE GENOMIC DNA]</scope>
    <source>
        <strain evidence="3 4">HO-A22</strain>
    </source>
</reference>
<organism evidence="3 4">
    <name type="scientific">Ensifer oleiphilus</name>
    <dbReference type="NCBI Taxonomy" id="2742698"/>
    <lineage>
        <taxon>Bacteria</taxon>
        <taxon>Pseudomonadati</taxon>
        <taxon>Pseudomonadota</taxon>
        <taxon>Alphaproteobacteria</taxon>
        <taxon>Hyphomicrobiales</taxon>
        <taxon>Rhizobiaceae</taxon>
        <taxon>Sinorhizobium/Ensifer group</taxon>
        <taxon>Ensifer</taxon>
    </lineage>
</organism>
<dbReference type="Gene3D" id="1.10.10.10">
    <property type="entry name" value="Winged helix-like DNA-binding domain superfamily/Winged helix DNA-binding domain"/>
    <property type="match status" value="1"/>
</dbReference>
<dbReference type="Pfam" id="PF08279">
    <property type="entry name" value="HTH_11"/>
    <property type="match status" value="1"/>
</dbReference>
<gene>
    <name evidence="3" type="ORF">HT585_31185</name>
</gene>
<evidence type="ECO:0000313" key="4">
    <source>
        <dbReference type="Proteomes" id="UP000520198"/>
    </source>
</evidence>
<dbReference type="EMBL" id="JABWDU010000017">
    <property type="protein sequence ID" value="NVD43328.1"/>
    <property type="molecule type" value="Genomic_DNA"/>
</dbReference>
<dbReference type="AlphaFoldDB" id="A0A7Y6QCW7"/>
<evidence type="ECO:0000313" key="3">
    <source>
        <dbReference type="EMBL" id="NVD43328.1"/>
    </source>
</evidence>
<protein>
    <submittedName>
        <fullName evidence="3">YafY family transcriptional regulator</fullName>
    </submittedName>
</protein>
<accession>A0A7Y6QCW7</accession>
<dbReference type="InterPro" id="IPR036388">
    <property type="entry name" value="WH-like_DNA-bd_sf"/>
</dbReference>
<dbReference type="InterPro" id="IPR026881">
    <property type="entry name" value="WYL_dom"/>
</dbReference>
<feature type="domain" description="Helix-turn-helix type 11" evidence="1">
    <location>
        <begin position="6"/>
        <end position="59"/>
    </location>
</feature>
<dbReference type="InterPro" id="IPR036390">
    <property type="entry name" value="WH_DNA-bd_sf"/>
</dbReference>
<dbReference type="InterPro" id="IPR013196">
    <property type="entry name" value="HTH_11"/>
</dbReference>
<feature type="domain" description="WYL" evidence="2">
    <location>
        <begin position="139"/>
        <end position="202"/>
    </location>
</feature>